<feature type="region of interest" description="Disordered" evidence="2">
    <location>
        <begin position="687"/>
        <end position="744"/>
    </location>
</feature>
<dbReference type="InterPro" id="IPR001762">
    <property type="entry name" value="Disintegrin_dom"/>
</dbReference>
<name>A0AAV4RAG8_9ARAC</name>
<protein>
    <submittedName>
        <fullName evidence="5">Disintegrin domain-containing protein</fullName>
    </submittedName>
</protein>
<dbReference type="GO" id="GO:0007219">
    <property type="term" value="P:Notch signaling pathway"/>
    <property type="evidence" value="ECO:0007669"/>
    <property type="project" value="TreeGrafter"/>
</dbReference>
<evidence type="ECO:0000256" key="1">
    <source>
        <dbReference type="PROSITE-ProRule" id="PRU00068"/>
    </source>
</evidence>
<evidence type="ECO:0000256" key="3">
    <source>
        <dbReference type="SAM" id="SignalP"/>
    </source>
</evidence>
<proteinExistence type="predicted"/>
<keyword evidence="6" id="KW-1185">Reference proteome</keyword>
<keyword evidence="3" id="KW-0732">Signal</keyword>
<organism evidence="5 6">
    <name type="scientific">Caerostris darwini</name>
    <dbReference type="NCBI Taxonomy" id="1538125"/>
    <lineage>
        <taxon>Eukaryota</taxon>
        <taxon>Metazoa</taxon>
        <taxon>Ecdysozoa</taxon>
        <taxon>Arthropoda</taxon>
        <taxon>Chelicerata</taxon>
        <taxon>Arachnida</taxon>
        <taxon>Araneae</taxon>
        <taxon>Araneomorphae</taxon>
        <taxon>Entelegynae</taxon>
        <taxon>Araneoidea</taxon>
        <taxon>Araneidae</taxon>
        <taxon>Caerostris</taxon>
    </lineage>
</organism>
<dbReference type="SMART" id="SM00050">
    <property type="entry name" value="DISIN"/>
    <property type="match status" value="1"/>
</dbReference>
<evidence type="ECO:0000313" key="5">
    <source>
        <dbReference type="EMBL" id="GIY18784.1"/>
    </source>
</evidence>
<sequence>MSSNIFIFILCLQVCLFHQIKVNSLLLNGDDEVFHNNATHYERKSGENSNWESTISIIQQTPSIFKVRDKDYDEEYKKLENYTNISFTTDNITERDTRKLKDLTDKKGINRSNYLKGSQIDKVLKKGFSAENKNVKAVLHIPIKNQVFEQAIKVNNNDLNIEKGKKVEKRDAEDEEFSFINPSSFMKHFKNVPEHFTDIPSSVGDEVKDNTFTMAPENFGDFLKNLTEMFTKLNSSFGEEVKDDTFTMAPETFGDFFKNLTEIFTKINSSFDEEVKDNTFTTSPETFGDFLKNLTQIFTKINSSLDDELKDNTYTMARENFGDFFKNPTEIFKKGNEFVSGHAKKAELSVTEDPGSFKDILKNLTESFGKGDENKNKDGELFAGDSSAFKEFLNNIAEIFEIKNALEEDIENMTVEESLKSFEEILQALWKESKAFFKQLPGSSTPLISKIEIDEYPTEGDLTPEDMYPEIYSRPTDRKSYEQLTGKMGDFIRKEMQMIENEIYDGKKITHGYERNKASAISNDEFYDKVHQEIIRHSKSSRITLKVKTLHITFEASLDVLKSGIFAQNSQIVIHDLNETKKAYSDFMKDLNVYEGTLKNRKHSYVCGYVVNNVFVGTIIEENGALWFVEPHKKHSSVKETVLYAVPSMSPDCSGESCRKEDLFESHSCIKEGEMISCFEKQNRQEKNVHSAGEPFISNKKVKRNNNEDDIDDDDNDNDDDDEDEGKVDDEVKVDDTDNVGDETTVEGEMTHLSLKSSSPQPKMKITTKPSKMKITTKPPKMKITTKPPKMKMATTTPKITTPARKLITTSIHNTSCSIELVSGPSHFVDKYNKNVVLALRELLIFILQANQILSDLDFDNDGNPDHLKLIIGHVALYGSHKDLIGKSMDQQMEILQKRPQNFCLSIAFSDKVPIPEKPVSIAYSGGVCKRGQPAQNVAVINTASTSRKSLFSKSWRVTEAIGQMMGSWATDCEHGHSMQGDRFNVFSECEVQNMKETLNNQGSCLEALQYRQALAVSYRKESTCGNGIVDEGEECDCGTKCKHSCCIPPGKKNECLYDRSYGHECEWYEPCCTQTCKIIPKSWRMYCGEGDPGCESEDNYCDGKSSTCLGLKKDPKKFNGKRCGPGKVLQIGAGTCQNGFCNSTVCQDAGLKDCRCEHSRTHACRICCQKHGSHHQLCQPAEYFGLKSNVSNYFLRYAGFSCSTSQNEHCDRFGVCSSKLSSGSQVRFFCSLFYGRKMAAVVLSSFTILWRIFSLRLF</sequence>
<evidence type="ECO:0000259" key="4">
    <source>
        <dbReference type="PROSITE" id="PS50214"/>
    </source>
</evidence>
<gene>
    <name evidence="5" type="primary">AVEN_9533_1</name>
    <name evidence="5" type="ORF">CDAR_580381</name>
</gene>
<dbReference type="GO" id="GO:0005886">
    <property type="term" value="C:plasma membrane"/>
    <property type="evidence" value="ECO:0007669"/>
    <property type="project" value="TreeGrafter"/>
</dbReference>
<feature type="chain" id="PRO_5043831361" evidence="3">
    <location>
        <begin position="18"/>
        <end position="1259"/>
    </location>
</feature>
<dbReference type="InterPro" id="IPR036436">
    <property type="entry name" value="Disintegrin_dom_sf"/>
</dbReference>
<feature type="region of interest" description="Disordered" evidence="2">
    <location>
        <begin position="774"/>
        <end position="795"/>
    </location>
</feature>
<feature type="domain" description="Disintegrin" evidence="4">
    <location>
        <begin position="1022"/>
        <end position="1109"/>
    </location>
</feature>
<dbReference type="PANTHER" id="PTHR45702:SF2">
    <property type="entry name" value="KUZBANIAN, ISOFORM A"/>
    <property type="match status" value="1"/>
</dbReference>
<dbReference type="AlphaFoldDB" id="A0AAV4RAG8"/>
<dbReference type="PROSITE" id="PS50214">
    <property type="entry name" value="DISINTEGRIN_2"/>
    <property type="match status" value="1"/>
</dbReference>
<reference evidence="5 6" key="1">
    <citation type="submission" date="2021-06" db="EMBL/GenBank/DDBJ databases">
        <title>Caerostris darwini draft genome.</title>
        <authorList>
            <person name="Kono N."/>
            <person name="Arakawa K."/>
        </authorList>
    </citation>
    <scope>NUCLEOTIDE SEQUENCE [LARGE SCALE GENOMIC DNA]</scope>
</reference>
<evidence type="ECO:0000313" key="6">
    <source>
        <dbReference type="Proteomes" id="UP001054837"/>
    </source>
</evidence>
<accession>A0AAV4RAG8</accession>
<feature type="compositionally biased region" description="Acidic residues" evidence="2">
    <location>
        <begin position="708"/>
        <end position="728"/>
    </location>
</feature>
<comment type="caution">
    <text evidence="1">Lacks conserved residue(s) required for the propagation of feature annotation.</text>
</comment>
<evidence type="ECO:0000256" key="2">
    <source>
        <dbReference type="SAM" id="MobiDB-lite"/>
    </source>
</evidence>
<feature type="signal peptide" evidence="3">
    <location>
        <begin position="1"/>
        <end position="17"/>
    </location>
</feature>
<dbReference type="Proteomes" id="UP001054837">
    <property type="component" value="Unassembled WGS sequence"/>
</dbReference>
<dbReference type="PANTHER" id="PTHR45702">
    <property type="entry name" value="ADAM10/ADAM17 METALLOPEPTIDASE FAMILY MEMBER"/>
    <property type="match status" value="1"/>
</dbReference>
<comment type="caution">
    <text evidence="5">The sequence shown here is derived from an EMBL/GenBank/DDBJ whole genome shotgun (WGS) entry which is preliminary data.</text>
</comment>
<dbReference type="InterPro" id="IPR051489">
    <property type="entry name" value="ADAM_Metalloproteinase"/>
</dbReference>
<dbReference type="GO" id="GO:0004222">
    <property type="term" value="F:metalloendopeptidase activity"/>
    <property type="evidence" value="ECO:0007669"/>
    <property type="project" value="TreeGrafter"/>
</dbReference>
<dbReference type="GO" id="GO:0006509">
    <property type="term" value="P:membrane protein ectodomain proteolysis"/>
    <property type="evidence" value="ECO:0007669"/>
    <property type="project" value="TreeGrafter"/>
</dbReference>
<dbReference type="EMBL" id="BPLQ01005946">
    <property type="protein sequence ID" value="GIY18784.1"/>
    <property type="molecule type" value="Genomic_DNA"/>
</dbReference>
<dbReference type="Gene3D" id="4.10.70.10">
    <property type="entry name" value="Disintegrin domain"/>
    <property type="match status" value="1"/>
</dbReference>